<dbReference type="InterPro" id="IPR002110">
    <property type="entry name" value="Ankyrin_rpt"/>
</dbReference>
<dbReference type="AlphaFoldDB" id="A0A1G9IGQ1"/>
<feature type="repeat" description="ANK" evidence="3">
    <location>
        <begin position="40"/>
        <end position="72"/>
    </location>
</feature>
<gene>
    <name evidence="4" type="ORF">SAMN04488242_0931</name>
</gene>
<dbReference type="Proteomes" id="UP000199475">
    <property type="component" value="Unassembled WGS sequence"/>
</dbReference>
<dbReference type="STRING" id="686624.SAMN04488242_0931"/>
<keyword evidence="2 3" id="KW-0040">ANK repeat</keyword>
<dbReference type="RefSeq" id="WP_093249302.1">
    <property type="nucleotide sequence ID" value="NZ_FNGP01000001.1"/>
</dbReference>
<keyword evidence="5" id="KW-1185">Reference proteome</keyword>
<keyword evidence="1" id="KW-0677">Repeat</keyword>
<dbReference type="PANTHER" id="PTHR24171">
    <property type="entry name" value="ANKYRIN REPEAT DOMAIN-CONTAINING PROTEIN 39-RELATED"/>
    <property type="match status" value="1"/>
</dbReference>
<dbReference type="OrthoDB" id="306540at2"/>
<name>A0A1G9IGQ1_9ACTN</name>
<accession>A0A1G9IGQ1</accession>
<dbReference type="SMART" id="SM00248">
    <property type="entry name" value="ANK"/>
    <property type="match status" value="2"/>
</dbReference>
<organism evidence="4 5">
    <name type="scientific">Tessaracoccus oleiagri</name>
    <dbReference type="NCBI Taxonomy" id="686624"/>
    <lineage>
        <taxon>Bacteria</taxon>
        <taxon>Bacillati</taxon>
        <taxon>Actinomycetota</taxon>
        <taxon>Actinomycetes</taxon>
        <taxon>Propionibacteriales</taxon>
        <taxon>Propionibacteriaceae</taxon>
        <taxon>Tessaracoccus</taxon>
    </lineage>
</organism>
<protein>
    <submittedName>
        <fullName evidence="4">Uncharacterized protein</fullName>
    </submittedName>
</protein>
<evidence type="ECO:0000256" key="3">
    <source>
        <dbReference type="PROSITE-ProRule" id="PRU00023"/>
    </source>
</evidence>
<dbReference type="PROSITE" id="PS50297">
    <property type="entry name" value="ANK_REP_REGION"/>
    <property type="match status" value="1"/>
</dbReference>
<dbReference type="InterPro" id="IPR036770">
    <property type="entry name" value="Ankyrin_rpt-contain_sf"/>
</dbReference>
<dbReference type="SUPFAM" id="SSF48403">
    <property type="entry name" value="Ankyrin repeat"/>
    <property type="match status" value="1"/>
</dbReference>
<reference evidence="4 5" key="1">
    <citation type="submission" date="2016-10" db="EMBL/GenBank/DDBJ databases">
        <authorList>
            <person name="de Groot N.N."/>
        </authorList>
    </citation>
    <scope>NUCLEOTIDE SEQUENCE [LARGE SCALE GENOMIC DNA]</scope>
    <source>
        <strain evidence="4 5">CGMCC 1.9159</strain>
    </source>
</reference>
<evidence type="ECO:0000256" key="2">
    <source>
        <dbReference type="ARBA" id="ARBA00023043"/>
    </source>
</evidence>
<evidence type="ECO:0000256" key="1">
    <source>
        <dbReference type="ARBA" id="ARBA00022737"/>
    </source>
</evidence>
<dbReference type="Pfam" id="PF12796">
    <property type="entry name" value="Ank_2"/>
    <property type="match status" value="1"/>
</dbReference>
<dbReference type="PROSITE" id="PS50088">
    <property type="entry name" value="ANK_REPEAT"/>
    <property type="match status" value="1"/>
</dbReference>
<evidence type="ECO:0000313" key="4">
    <source>
        <dbReference type="EMBL" id="SDL24377.1"/>
    </source>
</evidence>
<evidence type="ECO:0000313" key="5">
    <source>
        <dbReference type="Proteomes" id="UP000199475"/>
    </source>
</evidence>
<sequence>MSDELIELAQQLFDLARNGETERLASYIDAGAPVDMRNENGDTFLILAAYHEQPDTVEMLLRHGADIEAENDRGQRALTCAVFRKDLASAEHLLGAGANPDAGTPTARDTAKMFGADELLAILPE</sequence>
<proteinExistence type="predicted"/>
<dbReference type="Gene3D" id="1.25.40.20">
    <property type="entry name" value="Ankyrin repeat-containing domain"/>
    <property type="match status" value="1"/>
</dbReference>
<dbReference type="EMBL" id="FNGP01000001">
    <property type="protein sequence ID" value="SDL24377.1"/>
    <property type="molecule type" value="Genomic_DNA"/>
</dbReference>